<evidence type="ECO:0000313" key="1">
    <source>
        <dbReference type="EMBL" id="KAF5545460.1"/>
    </source>
</evidence>
<gene>
    <name evidence="1" type="ORF">FNAPI_9136</name>
</gene>
<protein>
    <submittedName>
        <fullName evidence="1">Poly polymerase</fullName>
    </submittedName>
</protein>
<dbReference type="AlphaFoldDB" id="A0A8H5IY41"/>
<keyword evidence="2" id="KW-1185">Reference proteome</keyword>
<accession>A0A8H5IY41</accession>
<comment type="caution">
    <text evidence="1">The sequence shown here is derived from an EMBL/GenBank/DDBJ whole genome shotgun (WGS) entry which is preliminary data.</text>
</comment>
<proteinExistence type="predicted"/>
<reference evidence="1 2" key="1">
    <citation type="submission" date="2020-05" db="EMBL/GenBank/DDBJ databases">
        <title>Identification and distribution of gene clusters putatively required for synthesis of sphingolipid metabolism inhibitors in phylogenetically diverse species of the filamentous fungus Fusarium.</title>
        <authorList>
            <person name="Kim H.-S."/>
            <person name="Busman M."/>
            <person name="Brown D.W."/>
            <person name="Divon H."/>
            <person name="Uhlig S."/>
            <person name="Proctor R.H."/>
        </authorList>
    </citation>
    <scope>NUCLEOTIDE SEQUENCE [LARGE SCALE GENOMIC DNA]</scope>
    <source>
        <strain evidence="1 2">NRRL 25196</strain>
    </source>
</reference>
<dbReference type="Proteomes" id="UP000574317">
    <property type="component" value="Unassembled WGS sequence"/>
</dbReference>
<sequence length="123" mass="14217">MHDEPRPAQNEYPVWYFVYGDLADPSVLVELLDDNLRFYTAVIMGGGYIENFTPANNVEDLMFPTSIALQVETQEQEDMLRAYQGDAYEVVRCPIYVMRYAEMWGYGEEVPGLTFRLIKKATD</sequence>
<evidence type="ECO:0000313" key="2">
    <source>
        <dbReference type="Proteomes" id="UP000574317"/>
    </source>
</evidence>
<organism evidence="1 2">
    <name type="scientific">Fusarium napiforme</name>
    <dbReference type="NCBI Taxonomy" id="42672"/>
    <lineage>
        <taxon>Eukaryota</taxon>
        <taxon>Fungi</taxon>
        <taxon>Dikarya</taxon>
        <taxon>Ascomycota</taxon>
        <taxon>Pezizomycotina</taxon>
        <taxon>Sordariomycetes</taxon>
        <taxon>Hypocreomycetidae</taxon>
        <taxon>Hypocreales</taxon>
        <taxon>Nectriaceae</taxon>
        <taxon>Fusarium</taxon>
        <taxon>Fusarium fujikuroi species complex</taxon>
    </lineage>
</organism>
<name>A0A8H5IY41_9HYPO</name>
<dbReference type="EMBL" id="JAAOAO010000364">
    <property type="protein sequence ID" value="KAF5545460.1"/>
    <property type="molecule type" value="Genomic_DNA"/>
</dbReference>